<comment type="caution">
    <text evidence="2">The sequence shown here is derived from an EMBL/GenBank/DDBJ whole genome shotgun (WGS) entry which is preliminary data.</text>
</comment>
<dbReference type="Proteomes" id="UP000320593">
    <property type="component" value="Unassembled WGS sequence"/>
</dbReference>
<dbReference type="OrthoDB" id="283474at2"/>
<proteinExistence type="predicted"/>
<evidence type="ECO:0000313" key="2">
    <source>
        <dbReference type="EMBL" id="TWI92870.1"/>
    </source>
</evidence>
<organism evidence="2 3">
    <name type="scientific">Roseibium hamelinense</name>
    <dbReference type="NCBI Taxonomy" id="150831"/>
    <lineage>
        <taxon>Bacteria</taxon>
        <taxon>Pseudomonadati</taxon>
        <taxon>Pseudomonadota</taxon>
        <taxon>Alphaproteobacteria</taxon>
        <taxon>Hyphomicrobiales</taxon>
        <taxon>Stappiaceae</taxon>
        <taxon>Roseibium</taxon>
    </lineage>
</organism>
<sequence>MAKCRPGPRTFRYLHVAALLVPLTAFLPGGGSATACEQTGNCLTRMTAATVYVPAYSQVNLRSQERVLTAATLVFHNVDDAVSVTLTSVDYYDHTGKKLKAFVDAPVTLQPFASQSYLVPVNDQTGGIGANFVLTWQAESPTIPPLAEAVMMGGSGTQAFSFASRGQIIKADIVDEAPAGN</sequence>
<dbReference type="Pfam" id="PF11322">
    <property type="entry name" value="DUF3124"/>
    <property type="match status" value="1"/>
</dbReference>
<feature type="signal peptide" evidence="1">
    <location>
        <begin position="1"/>
        <end position="27"/>
    </location>
</feature>
<evidence type="ECO:0000313" key="3">
    <source>
        <dbReference type="Proteomes" id="UP000320593"/>
    </source>
</evidence>
<keyword evidence="3" id="KW-1185">Reference proteome</keyword>
<reference evidence="2 3" key="1">
    <citation type="submission" date="2019-07" db="EMBL/GenBank/DDBJ databases">
        <title>Genomic Encyclopedia of Archaeal and Bacterial Type Strains, Phase II (KMG-II): from individual species to whole genera.</title>
        <authorList>
            <person name="Goeker M."/>
        </authorList>
    </citation>
    <scope>NUCLEOTIDE SEQUENCE [LARGE SCALE GENOMIC DNA]</scope>
    <source>
        <strain evidence="2 3">ATCC BAA-252</strain>
    </source>
</reference>
<evidence type="ECO:0000256" key="1">
    <source>
        <dbReference type="SAM" id="SignalP"/>
    </source>
</evidence>
<name>A0A562TJF5_9HYPH</name>
<keyword evidence="1" id="KW-0732">Signal</keyword>
<feature type="chain" id="PRO_5022172528" evidence="1">
    <location>
        <begin position="28"/>
        <end position="181"/>
    </location>
</feature>
<dbReference type="EMBL" id="VLLF01000001">
    <property type="protein sequence ID" value="TWI92870.1"/>
    <property type="molecule type" value="Genomic_DNA"/>
</dbReference>
<protein>
    <submittedName>
        <fullName evidence="2">Uncharacterized protein DUF3124</fullName>
    </submittedName>
</protein>
<gene>
    <name evidence="2" type="ORF">JM93_00422</name>
</gene>
<accession>A0A562TJF5</accession>
<dbReference type="AlphaFoldDB" id="A0A562TJF5"/>
<dbReference type="InterPro" id="IPR021471">
    <property type="entry name" value="DUF3124"/>
</dbReference>